<reference evidence="2 3" key="1">
    <citation type="journal article" date="2016" name="Nat. Commun.">
        <title>Thousands of microbial genomes shed light on interconnected biogeochemical processes in an aquifer system.</title>
        <authorList>
            <person name="Anantharaman K."/>
            <person name="Brown C.T."/>
            <person name="Hug L.A."/>
            <person name="Sharon I."/>
            <person name="Castelle C.J."/>
            <person name="Probst A.J."/>
            <person name="Thomas B.C."/>
            <person name="Singh A."/>
            <person name="Wilkins M.J."/>
            <person name="Karaoz U."/>
            <person name="Brodie E.L."/>
            <person name="Williams K.H."/>
            <person name="Hubbard S.S."/>
            <person name="Banfield J.F."/>
        </authorList>
    </citation>
    <scope>NUCLEOTIDE SEQUENCE [LARGE SCALE GENOMIC DNA]</scope>
</reference>
<dbReference type="EMBL" id="MFIH01000043">
    <property type="protein sequence ID" value="OGF85415.1"/>
    <property type="molecule type" value="Genomic_DNA"/>
</dbReference>
<keyword evidence="1" id="KW-0812">Transmembrane</keyword>
<comment type="caution">
    <text evidence="2">The sequence shown here is derived from an EMBL/GenBank/DDBJ whole genome shotgun (WGS) entry which is preliminary data.</text>
</comment>
<evidence type="ECO:0000313" key="2">
    <source>
        <dbReference type="EMBL" id="OGF85415.1"/>
    </source>
</evidence>
<keyword evidence="1" id="KW-1133">Transmembrane helix</keyword>
<evidence type="ECO:0000256" key="1">
    <source>
        <dbReference type="SAM" id="Phobius"/>
    </source>
</evidence>
<sequence length="248" mass="26979">MANGVASTIENERFMSLHGARLSHRRNSPLAKARKSAPEVVESVVRKLKEEIERGHATVTFIIAFSFGLLKDFGLDGMRILIRATVGATAGGTARLISSGLDLINYIPLPARAGSGPLGWLIQGAAMGGSYIASAIGEAQSKAAIQAVDFTFMAISLMISGAIFLLMWGKGWFMKTKVMLAWWGLGFFVDSLPLASLLPLTSISILYAWRHVKKRSRAAEKKLADLEKLTQNEIEDLDQDISILDKES</sequence>
<accession>A0A1F5XBT8</accession>
<evidence type="ECO:0000313" key="3">
    <source>
        <dbReference type="Proteomes" id="UP000178405"/>
    </source>
</evidence>
<name>A0A1F5XBT8_9BACT</name>
<proteinExistence type="predicted"/>
<organism evidence="2 3">
    <name type="scientific">Candidatus Giovannonibacteria bacterium RIFCSPLOWO2_02_44_8</name>
    <dbReference type="NCBI Taxonomy" id="1798355"/>
    <lineage>
        <taxon>Bacteria</taxon>
        <taxon>Candidatus Giovannoniibacteriota</taxon>
    </lineage>
</organism>
<keyword evidence="1" id="KW-0472">Membrane</keyword>
<gene>
    <name evidence="2" type="ORF">A2Z63_01955</name>
</gene>
<feature type="transmembrane region" description="Helical" evidence="1">
    <location>
        <begin position="148"/>
        <end position="168"/>
    </location>
</feature>
<feature type="transmembrane region" description="Helical" evidence="1">
    <location>
        <begin position="180"/>
        <end position="209"/>
    </location>
</feature>
<dbReference type="Proteomes" id="UP000178405">
    <property type="component" value="Unassembled WGS sequence"/>
</dbReference>
<protein>
    <submittedName>
        <fullName evidence="2">Uncharacterized protein</fullName>
    </submittedName>
</protein>
<dbReference type="AlphaFoldDB" id="A0A1F5XBT8"/>